<dbReference type="PROSITE" id="PS50949">
    <property type="entry name" value="HTH_GNTR"/>
    <property type="match status" value="1"/>
</dbReference>
<keyword evidence="6" id="KW-1185">Reference proteome</keyword>
<dbReference type="PANTHER" id="PTHR43537:SF24">
    <property type="entry name" value="GLUCONATE OPERON TRANSCRIPTIONAL REPRESSOR"/>
    <property type="match status" value="1"/>
</dbReference>
<dbReference type="AlphaFoldDB" id="A0A4R4MVE6"/>
<dbReference type="InterPro" id="IPR011711">
    <property type="entry name" value="GntR_C"/>
</dbReference>
<proteinExistence type="predicted"/>
<dbReference type="SMART" id="SM00895">
    <property type="entry name" value="FCD"/>
    <property type="match status" value="1"/>
</dbReference>
<evidence type="ECO:0000256" key="1">
    <source>
        <dbReference type="ARBA" id="ARBA00023015"/>
    </source>
</evidence>
<dbReference type="OrthoDB" id="8680240at2"/>
<dbReference type="EMBL" id="SMJZ01000247">
    <property type="protein sequence ID" value="TDB98246.1"/>
    <property type="molecule type" value="Genomic_DNA"/>
</dbReference>
<dbReference type="InterPro" id="IPR036390">
    <property type="entry name" value="WH_DNA-bd_sf"/>
</dbReference>
<keyword evidence="1" id="KW-0805">Transcription regulation</keyword>
<evidence type="ECO:0000313" key="6">
    <source>
        <dbReference type="Proteomes" id="UP000295157"/>
    </source>
</evidence>
<dbReference type="GO" id="GO:0003700">
    <property type="term" value="F:DNA-binding transcription factor activity"/>
    <property type="evidence" value="ECO:0007669"/>
    <property type="project" value="InterPro"/>
</dbReference>
<dbReference type="Gene3D" id="1.20.120.530">
    <property type="entry name" value="GntR ligand-binding domain-like"/>
    <property type="match status" value="1"/>
</dbReference>
<dbReference type="Pfam" id="PF07729">
    <property type="entry name" value="FCD"/>
    <property type="match status" value="1"/>
</dbReference>
<dbReference type="SUPFAM" id="SSF46785">
    <property type="entry name" value="Winged helix' DNA-binding domain"/>
    <property type="match status" value="1"/>
</dbReference>
<dbReference type="Gene3D" id="1.10.10.10">
    <property type="entry name" value="Winged helix-like DNA-binding domain superfamily/Winged helix DNA-binding domain"/>
    <property type="match status" value="1"/>
</dbReference>
<protein>
    <submittedName>
        <fullName evidence="5">GntR family transcriptional regulator</fullName>
    </submittedName>
</protein>
<dbReference type="InterPro" id="IPR036388">
    <property type="entry name" value="WH-like_DNA-bd_sf"/>
</dbReference>
<keyword evidence="2" id="KW-0238">DNA-binding</keyword>
<evidence type="ECO:0000259" key="4">
    <source>
        <dbReference type="PROSITE" id="PS50949"/>
    </source>
</evidence>
<feature type="domain" description="HTH gntR-type" evidence="4">
    <location>
        <begin position="33"/>
        <end position="100"/>
    </location>
</feature>
<comment type="caution">
    <text evidence="5">The sequence shown here is derived from an EMBL/GenBank/DDBJ whole genome shotgun (WGS) entry which is preliminary data.</text>
</comment>
<dbReference type="SUPFAM" id="SSF48008">
    <property type="entry name" value="GntR ligand-binding domain-like"/>
    <property type="match status" value="1"/>
</dbReference>
<reference evidence="5 6" key="1">
    <citation type="submission" date="2019-02" db="EMBL/GenBank/DDBJ databases">
        <title>Draft genome sequences of novel Actinobacteria.</title>
        <authorList>
            <person name="Sahin N."/>
            <person name="Ay H."/>
            <person name="Saygin H."/>
        </authorList>
    </citation>
    <scope>NUCLEOTIDE SEQUENCE [LARGE SCALE GENOMIC DNA]</scope>
    <source>
        <strain evidence="5 6">KC201</strain>
    </source>
</reference>
<name>A0A4R4MVE6_9ACTN</name>
<dbReference type="InterPro" id="IPR008920">
    <property type="entry name" value="TF_FadR/GntR_C"/>
</dbReference>
<sequence length="241" mass="26359">MPPYAQRDGRVVDNIADQDGFVRHREDRVPPGSPQEETLTGRVRAAVLRGDFVPNQRLIEADVCEQFGATRAAVRETFKELAAEGLVEILRNKGARVRAVSKEEAVEITEVRMVLEGLSAAKAAERVTPEQAGRLREIVTSMRTAVQGNDLDRYSELNAALHAEIREIAGHRTSAVIIERLGAQVVRHKFRLARQPGRAAVSLPQHELIVAAIVSGDPEAAQTAMQQHLRSVAKALEASDG</sequence>
<gene>
    <name evidence="5" type="ORF">E1267_38960</name>
</gene>
<accession>A0A4R4MVE6</accession>
<dbReference type="Pfam" id="PF00392">
    <property type="entry name" value="GntR"/>
    <property type="match status" value="1"/>
</dbReference>
<evidence type="ECO:0000313" key="5">
    <source>
        <dbReference type="EMBL" id="TDB98246.1"/>
    </source>
</evidence>
<dbReference type="InterPro" id="IPR000524">
    <property type="entry name" value="Tscrpt_reg_HTH_GntR"/>
</dbReference>
<dbReference type="Proteomes" id="UP000295157">
    <property type="component" value="Unassembled WGS sequence"/>
</dbReference>
<evidence type="ECO:0000256" key="2">
    <source>
        <dbReference type="ARBA" id="ARBA00023125"/>
    </source>
</evidence>
<dbReference type="SMART" id="SM00345">
    <property type="entry name" value="HTH_GNTR"/>
    <property type="match status" value="1"/>
</dbReference>
<evidence type="ECO:0000256" key="3">
    <source>
        <dbReference type="ARBA" id="ARBA00023163"/>
    </source>
</evidence>
<dbReference type="PANTHER" id="PTHR43537">
    <property type="entry name" value="TRANSCRIPTIONAL REGULATOR, GNTR FAMILY"/>
    <property type="match status" value="1"/>
</dbReference>
<organism evidence="5 6">
    <name type="scientific">Nonomuraea longispora</name>
    <dbReference type="NCBI Taxonomy" id="1848320"/>
    <lineage>
        <taxon>Bacteria</taxon>
        <taxon>Bacillati</taxon>
        <taxon>Actinomycetota</taxon>
        <taxon>Actinomycetes</taxon>
        <taxon>Streptosporangiales</taxon>
        <taxon>Streptosporangiaceae</taxon>
        <taxon>Nonomuraea</taxon>
    </lineage>
</organism>
<keyword evidence="3" id="KW-0804">Transcription</keyword>
<dbReference type="GO" id="GO:0003677">
    <property type="term" value="F:DNA binding"/>
    <property type="evidence" value="ECO:0007669"/>
    <property type="project" value="UniProtKB-KW"/>
</dbReference>